<accession>A0A5D0MLJ3</accession>
<protein>
    <submittedName>
        <fullName evidence="1">Asparaginase</fullName>
    </submittedName>
</protein>
<evidence type="ECO:0000313" key="2">
    <source>
        <dbReference type="Proteomes" id="UP000324143"/>
    </source>
</evidence>
<gene>
    <name evidence="1" type="ORF">FXF47_03750</name>
</gene>
<dbReference type="AlphaFoldDB" id="A0A5D0MLJ3"/>
<keyword evidence="2" id="KW-1185">Reference proteome</keyword>
<dbReference type="PANTHER" id="PTHR42110">
    <property type="entry name" value="L-ASPARAGINASE, PUTATIVE (AFU_ORTHOLOGUE AFUA_3G11890)-RELATED"/>
    <property type="match status" value="1"/>
</dbReference>
<comment type="caution">
    <text evidence="1">The sequence shown here is derived from an EMBL/GenBank/DDBJ whole genome shotgun (WGS) entry which is preliminary data.</text>
</comment>
<dbReference type="InterPro" id="IPR010349">
    <property type="entry name" value="Asparaginase_II"/>
</dbReference>
<dbReference type="PANTHER" id="PTHR42110:SF1">
    <property type="entry name" value="L-ASPARAGINASE, PUTATIVE (AFU_ORTHOLOGUE AFUA_3G11890)-RELATED"/>
    <property type="match status" value="1"/>
</dbReference>
<evidence type="ECO:0000313" key="1">
    <source>
        <dbReference type="EMBL" id="TYB31439.1"/>
    </source>
</evidence>
<reference evidence="1" key="1">
    <citation type="submission" date="2019-08" db="EMBL/GenBank/DDBJ databases">
        <title>Genomic characterization of a novel candidate phylum (ARYD3) from a high temperature, high salinity tertiary oil reservoir in north central Oklahoma, USA.</title>
        <authorList>
            <person name="Youssef N.H."/>
            <person name="Yadav A."/>
            <person name="Elshahed M.S."/>
        </authorList>
    </citation>
    <scope>NUCLEOTIDE SEQUENCE [LARGE SCALE GENOMIC DNA]</scope>
    <source>
        <strain evidence="1">ARYD3</strain>
    </source>
</reference>
<proteinExistence type="predicted"/>
<dbReference type="EMBL" id="VSIX01000033">
    <property type="protein sequence ID" value="TYB31439.1"/>
    <property type="molecule type" value="Genomic_DNA"/>
</dbReference>
<dbReference type="Proteomes" id="UP000324143">
    <property type="component" value="Unassembled WGS sequence"/>
</dbReference>
<dbReference type="Pfam" id="PF06089">
    <property type="entry name" value="Asparaginase_II"/>
    <property type="match status" value="1"/>
</dbReference>
<organism evidence="1 2">
    <name type="scientific">Candidatus Mcinerneyibacterium aminivorans</name>
    <dbReference type="NCBI Taxonomy" id="2703815"/>
    <lineage>
        <taxon>Bacteria</taxon>
        <taxon>Candidatus Macinerneyibacteriota</taxon>
        <taxon>Candidatus Mcinerneyibacteria</taxon>
        <taxon>Candidatus Mcinerneyibacteriales</taxon>
        <taxon>Candidatus Mcinerneyibacteriaceae</taxon>
        <taxon>Candidatus Mcinerneyibacterium</taxon>
    </lineage>
</organism>
<name>A0A5D0MLJ3_9BACT</name>
<sequence>MSAILAKVKRKKVVESIHRGYIAVVNSQNKVIYKKGDINRITYIRSSAKPIQALNVILSGAYKHFGFSTQELALMCSSHFAEKKHIEILEKFKTRILKNNAGIQVGKIEAVF</sequence>